<sequence length="87" mass="10258">MFIEILTKQDLQEFKEGLIQEIKQILLKESPPQKKWLRSKEVRKILSISTGTLQNLRIHNILPYSKVGGIFYYNEEEIKKLVANNEN</sequence>
<dbReference type="PANTHER" id="PTHR34585">
    <property type="match status" value="1"/>
</dbReference>
<name>A0ABR6ER87_9SPHI</name>
<dbReference type="Proteomes" id="UP000636110">
    <property type="component" value="Unassembled WGS sequence"/>
</dbReference>
<dbReference type="EMBL" id="WNXC01000001">
    <property type="protein sequence ID" value="MBB2147374.1"/>
    <property type="molecule type" value="Genomic_DNA"/>
</dbReference>
<comment type="caution">
    <text evidence="2">The sequence shown here is derived from an EMBL/GenBank/DDBJ whole genome shotgun (WGS) entry which is preliminary data.</text>
</comment>
<dbReference type="GO" id="GO:0003677">
    <property type="term" value="F:DNA binding"/>
    <property type="evidence" value="ECO:0007669"/>
    <property type="project" value="UniProtKB-KW"/>
</dbReference>
<accession>A0ABR6ER87</accession>
<dbReference type="SUPFAM" id="SSF46955">
    <property type="entry name" value="Putative DNA-binding domain"/>
    <property type="match status" value="1"/>
</dbReference>
<keyword evidence="3" id="KW-1185">Reference proteome</keyword>
<dbReference type="InterPro" id="IPR041657">
    <property type="entry name" value="HTH_17"/>
</dbReference>
<dbReference type="PANTHER" id="PTHR34585:SF22">
    <property type="entry name" value="HELIX-TURN-HELIX DOMAIN-CONTAINING PROTEIN"/>
    <property type="match status" value="1"/>
</dbReference>
<evidence type="ECO:0000259" key="1">
    <source>
        <dbReference type="Pfam" id="PF12728"/>
    </source>
</evidence>
<gene>
    <name evidence="2" type="ORF">GM920_00480</name>
</gene>
<reference evidence="2 3" key="1">
    <citation type="submission" date="2019-11" db="EMBL/GenBank/DDBJ databases">
        <title>Description of Pedobacter sp. LMG 31462T.</title>
        <authorList>
            <person name="Carlier A."/>
            <person name="Qi S."/>
            <person name="Vandamme P."/>
        </authorList>
    </citation>
    <scope>NUCLEOTIDE SEQUENCE [LARGE SCALE GENOMIC DNA]</scope>
    <source>
        <strain evidence="2 3">LMG 31462</strain>
    </source>
</reference>
<dbReference type="InterPro" id="IPR009061">
    <property type="entry name" value="DNA-bd_dom_put_sf"/>
</dbReference>
<dbReference type="Pfam" id="PF12728">
    <property type="entry name" value="HTH_17"/>
    <property type="match status" value="1"/>
</dbReference>
<feature type="domain" description="Helix-turn-helix" evidence="1">
    <location>
        <begin position="36"/>
        <end position="85"/>
    </location>
</feature>
<proteinExistence type="predicted"/>
<evidence type="ECO:0000313" key="2">
    <source>
        <dbReference type="EMBL" id="MBB2147374.1"/>
    </source>
</evidence>
<dbReference type="RefSeq" id="WP_182952654.1">
    <property type="nucleotide sequence ID" value="NZ_WNXC01000001.1"/>
</dbReference>
<organism evidence="2 3">
    <name type="scientific">Pedobacter gandavensis</name>
    <dbReference type="NCBI Taxonomy" id="2679963"/>
    <lineage>
        <taxon>Bacteria</taxon>
        <taxon>Pseudomonadati</taxon>
        <taxon>Bacteroidota</taxon>
        <taxon>Sphingobacteriia</taxon>
        <taxon>Sphingobacteriales</taxon>
        <taxon>Sphingobacteriaceae</taxon>
        <taxon>Pedobacter</taxon>
    </lineage>
</organism>
<protein>
    <submittedName>
        <fullName evidence="2">DNA-binding protein</fullName>
    </submittedName>
</protein>
<keyword evidence="2" id="KW-0238">DNA-binding</keyword>
<evidence type="ECO:0000313" key="3">
    <source>
        <dbReference type="Proteomes" id="UP000636110"/>
    </source>
</evidence>